<dbReference type="PANTHER" id="PTHR44196">
    <property type="entry name" value="DEHYDROGENASE/REDUCTASE SDR FAMILY MEMBER 7B"/>
    <property type="match status" value="1"/>
</dbReference>
<evidence type="ECO:0000313" key="5">
    <source>
        <dbReference type="EMBL" id="REF87795.1"/>
    </source>
</evidence>
<dbReference type="PRINTS" id="PR00080">
    <property type="entry name" value="SDRFAMILY"/>
</dbReference>
<proteinExistence type="inferred from homology"/>
<keyword evidence="6" id="KW-1185">Reference proteome</keyword>
<organism evidence="5 6">
    <name type="scientific">Methylovirgula ligni</name>
    <dbReference type="NCBI Taxonomy" id="569860"/>
    <lineage>
        <taxon>Bacteria</taxon>
        <taxon>Pseudomonadati</taxon>
        <taxon>Pseudomonadota</taxon>
        <taxon>Alphaproteobacteria</taxon>
        <taxon>Hyphomicrobiales</taxon>
        <taxon>Beijerinckiaceae</taxon>
        <taxon>Methylovirgula</taxon>
    </lineage>
</organism>
<evidence type="ECO:0000256" key="2">
    <source>
        <dbReference type="ARBA" id="ARBA00023002"/>
    </source>
</evidence>
<gene>
    <name evidence="5" type="ORF">DES32_1425</name>
</gene>
<dbReference type="RefSeq" id="WP_115835955.1">
    <property type="nucleotide sequence ID" value="NZ_CP025086.1"/>
</dbReference>
<dbReference type="PANTHER" id="PTHR44196:SF1">
    <property type="entry name" value="DEHYDROGENASE_REDUCTASE SDR FAMILY MEMBER 7B"/>
    <property type="match status" value="1"/>
</dbReference>
<name>A0A3D9YZI5_9HYPH</name>
<sequence length="264" mass="27560">MRQPRAILITGASSGIGRALALAYAAPGIHLSLLGRSEARLAEVAAAAEAQGASISAAQVDVRDREAMSAWIAAADATKPFDLVIANAGITSGLADGVIAEEPEAVRALLATNLFGVLNTIEPLIAPMCARGQGQIAVIGSLAGLRGLPFSPAYSASKAAVHAYAESLRGRLERRGVLVSLVVAGFVKTPLNDSISAVKPFEVSDARAAEIIKNGLTQGRAVIAFPAALYLATRLARSLPPRFVDWLFTRFSVNVPETKERVKP</sequence>
<keyword evidence="2" id="KW-0560">Oxidoreductase</keyword>
<dbReference type="InterPro" id="IPR020904">
    <property type="entry name" value="Sc_DH/Rdtase_CS"/>
</dbReference>
<evidence type="ECO:0000313" key="6">
    <source>
        <dbReference type="Proteomes" id="UP000256900"/>
    </source>
</evidence>
<evidence type="ECO:0000256" key="1">
    <source>
        <dbReference type="ARBA" id="ARBA00006484"/>
    </source>
</evidence>
<comment type="caution">
    <text evidence="5">The sequence shown here is derived from an EMBL/GenBank/DDBJ whole genome shotgun (WGS) entry which is preliminary data.</text>
</comment>
<dbReference type="Proteomes" id="UP000256900">
    <property type="component" value="Unassembled WGS sequence"/>
</dbReference>
<dbReference type="EMBL" id="QUMO01000002">
    <property type="protein sequence ID" value="REF87795.1"/>
    <property type="molecule type" value="Genomic_DNA"/>
</dbReference>
<dbReference type="GO" id="GO:0016020">
    <property type="term" value="C:membrane"/>
    <property type="evidence" value="ECO:0007669"/>
    <property type="project" value="TreeGrafter"/>
</dbReference>
<accession>A0A3D9YZI5</accession>
<dbReference type="GO" id="GO:0016491">
    <property type="term" value="F:oxidoreductase activity"/>
    <property type="evidence" value="ECO:0007669"/>
    <property type="project" value="UniProtKB-KW"/>
</dbReference>
<dbReference type="PROSITE" id="PS00061">
    <property type="entry name" value="ADH_SHORT"/>
    <property type="match status" value="1"/>
</dbReference>
<dbReference type="AlphaFoldDB" id="A0A3D9YZI5"/>
<dbReference type="PRINTS" id="PR00081">
    <property type="entry name" value="GDHRDH"/>
</dbReference>
<dbReference type="Pfam" id="PF00106">
    <property type="entry name" value="adh_short"/>
    <property type="match status" value="1"/>
</dbReference>
<dbReference type="InterPro" id="IPR002347">
    <property type="entry name" value="SDR_fam"/>
</dbReference>
<dbReference type="InterPro" id="IPR057326">
    <property type="entry name" value="KR_dom"/>
</dbReference>
<dbReference type="InterPro" id="IPR036291">
    <property type="entry name" value="NAD(P)-bd_dom_sf"/>
</dbReference>
<reference evidence="5 6" key="1">
    <citation type="submission" date="2018-08" db="EMBL/GenBank/DDBJ databases">
        <title>Genomic Encyclopedia of Type Strains, Phase IV (KMG-IV): sequencing the most valuable type-strain genomes for metagenomic binning, comparative biology and taxonomic classification.</title>
        <authorList>
            <person name="Goeker M."/>
        </authorList>
    </citation>
    <scope>NUCLEOTIDE SEQUENCE [LARGE SCALE GENOMIC DNA]</scope>
    <source>
        <strain evidence="5 6">BW863</strain>
    </source>
</reference>
<comment type="similarity">
    <text evidence="1 3">Belongs to the short-chain dehydrogenases/reductases (SDR) family.</text>
</comment>
<evidence type="ECO:0000259" key="4">
    <source>
        <dbReference type="SMART" id="SM00822"/>
    </source>
</evidence>
<feature type="domain" description="Ketoreductase" evidence="4">
    <location>
        <begin position="5"/>
        <end position="190"/>
    </location>
</feature>
<protein>
    <submittedName>
        <fullName evidence="5">NADP-dependent 3-hydroxy acid dehydrogenase YdfG</fullName>
    </submittedName>
</protein>
<evidence type="ECO:0000256" key="3">
    <source>
        <dbReference type="RuleBase" id="RU000363"/>
    </source>
</evidence>
<dbReference type="OrthoDB" id="335726at2"/>
<dbReference type="SMART" id="SM00822">
    <property type="entry name" value="PKS_KR"/>
    <property type="match status" value="1"/>
</dbReference>
<dbReference type="SUPFAM" id="SSF51735">
    <property type="entry name" value="NAD(P)-binding Rossmann-fold domains"/>
    <property type="match status" value="1"/>
</dbReference>
<dbReference type="Gene3D" id="3.40.50.720">
    <property type="entry name" value="NAD(P)-binding Rossmann-like Domain"/>
    <property type="match status" value="1"/>
</dbReference>